<dbReference type="GO" id="GO:0046872">
    <property type="term" value="F:metal ion binding"/>
    <property type="evidence" value="ECO:0007669"/>
    <property type="project" value="UniProtKB-KW"/>
</dbReference>
<gene>
    <name evidence="4" type="ORF">D1970_17070</name>
</gene>
<evidence type="ECO:0000313" key="4">
    <source>
        <dbReference type="EMBL" id="RID83227.1"/>
    </source>
</evidence>
<dbReference type="Gene3D" id="3.60.21.10">
    <property type="match status" value="1"/>
</dbReference>
<dbReference type="NCBIfam" id="TIGR00040">
    <property type="entry name" value="yfcE"/>
    <property type="match status" value="1"/>
</dbReference>
<name>A0A398B061_9BACI</name>
<dbReference type="OrthoDB" id="9800565at2"/>
<dbReference type="CDD" id="cd00841">
    <property type="entry name" value="MPP_YfcE"/>
    <property type="match status" value="1"/>
</dbReference>
<organism evidence="4 5">
    <name type="scientific">Mesobacillus zeae</name>
    <dbReference type="NCBI Taxonomy" id="1917180"/>
    <lineage>
        <taxon>Bacteria</taxon>
        <taxon>Bacillati</taxon>
        <taxon>Bacillota</taxon>
        <taxon>Bacilli</taxon>
        <taxon>Bacillales</taxon>
        <taxon>Bacillaceae</taxon>
        <taxon>Mesobacillus</taxon>
    </lineage>
</organism>
<dbReference type="Pfam" id="PF12850">
    <property type="entry name" value="Metallophos_2"/>
    <property type="match status" value="1"/>
</dbReference>
<evidence type="ECO:0000256" key="2">
    <source>
        <dbReference type="RuleBase" id="RU362039"/>
    </source>
</evidence>
<dbReference type="EMBL" id="QWVT01000029">
    <property type="protein sequence ID" value="RID83227.1"/>
    <property type="molecule type" value="Genomic_DNA"/>
</dbReference>
<accession>A0A398B061</accession>
<keyword evidence="2" id="KW-0479">Metal-binding</keyword>
<evidence type="ECO:0000313" key="5">
    <source>
        <dbReference type="Proteomes" id="UP000265816"/>
    </source>
</evidence>
<dbReference type="EC" id="3.1.4.-" evidence="2"/>
<keyword evidence="5" id="KW-1185">Reference proteome</keyword>
<proteinExistence type="inferred from homology"/>
<sequence>MGKILIVSDNHGSSEVLFGVKEKETEADLLIHCGDSELTPDDPALKGFAAVKGNCDYFGDFPEELVLDHDGYRILVVHGHHYSVKNDLLKLAYRAEEVGANIVCFGHSHILGVEMIGSTLFINPGSLRLPRGRSEKTYVTLENCKNSVLLHVHDYDRGEMEKLKQKFSFEQ</sequence>
<dbReference type="InterPro" id="IPR024654">
    <property type="entry name" value="Calcineurin-like_PHP_lpxH"/>
</dbReference>
<dbReference type="AlphaFoldDB" id="A0A398B061"/>
<feature type="domain" description="Calcineurin-like phosphoesterase" evidence="3">
    <location>
        <begin position="3"/>
        <end position="143"/>
    </location>
</feature>
<comment type="cofactor">
    <cofactor evidence="2">
        <name>a divalent metal cation</name>
        <dbReference type="ChEBI" id="CHEBI:60240"/>
    </cofactor>
</comment>
<reference evidence="4 5" key="1">
    <citation type="submission" date="2018-08" db="EMBL/GenBank/DDBJ databases">
        <title>Bacillus jemisoniae sp. nov., Bacillus chryseoplanitiae sp. nov., Bacillus resnikiae sp. nov., and Bacillus frankliniae sp. nov., isolated from Viking spacecraft and associated surfaces.</title>
        <authorList>
            <person name="Seuylemezian A."/>
            <person name="Vaishampayan P."/>
        </authorList>
    </citation>
    <scope>NUCLEOTIDE SEQUENCE [LARGE SCALE GENOMIC DNA]</scope>
    <source>
        <strain evidence="4 5">JJ-247</strain>
    </source>
</reference>
<dbReference type="GO" id="GO:0016787">
    <property type="term" value="F:hydrolase activity"/>
    <property type="evidence" value="ECO:0007669"/>
    <property type="project" value="UniProtKB-UniRule"/>
</dbReference>
<dbReference type="InterPro" id="IPR029052">
    <property type="entry name" value="Metallo-depent_PP-like"/>
</dbReference>
<dbReference type="Proteomes" id="UP000265816">
    <property type="component" value="Unassembled WGS sequence"/>
</dbReference>
<evidence type="ECO:0000259" key="3">
    <source>
        <dbReference type="Pfam" id="PF12850"/>
    </source>
</evidence>
<comment type="caution">
    <text evidence="4">The sequence shown here is derived from an EMBL/GenBank/DDBJ whole genome shotgun (WGS) entry which is preliminary data.</text>
</comment>
<evidence type="ECO:0000256" key="1">
    <source>
        <dbReference type="ARBA" id="ARBA00008950"/>
    </source>
</evidence>
<dbReference type="SUPFAM" id="SSF56300">
    <property type="entry name" value="Metallo-dependent phosphatases"/>
    <property type="match status" value="1"/>
</dbReference>
<dbReference type="PANTHER" id="PTHR11124">
    <property type="entry name" value="VACUOLAR SORTING PROTEIN VPS29"/>
    <property type="match status" value="1"/>
</dbReference>
<comment type="similarity">
    <text evidence="1 2">Belongs to the metallophosphoesterase superfamily. YfcE family.</text>
</comment>
<dbReference type="InterPro" id="IPR041802">
    <property type="entry name" value="MPP_YfcE"/>
</dbReference>
<dbReference type="InterPro" id="IPR000979">
    <property type="entry name" value="Phosphodiesterase_MJ0936/Vps29"/>
</dbReference>
<protein>
    <recommendedName>
        <fullName evidence="2">Phosphoesterase</fullName>
        <ecNumber evidence="2">3.1.4.-</ecNumber>
    </recommendedName>
</protein>
<dbReference type="RefSeq" id="WP_119114072.1">
    <property type="nucleotide sequence ID" value="NZ_CBCSEO010000003.1"/>
</dbReference>